<proteinExistence type="predicted"/>
<evidence type="ECO:0000313" key="2">
    <source>
        <dbReference type="EMBL" id="KAE8265741.1"/>
    </source>
</evidence>
<dbReference type="AlphaFoldDB" id="A0A8X7N4X7"/>
<dbReference type="Pfam" id="PF07727">
    <property type="entry name" value="RVT_2"/>
    <property type="match status" value="1"/>
</dbReference>
<feature type="domain" description="Reverse transcriptase Ty1/copia-type" evidence="1">
    <location>
        <begin position="12"/>
        <end position="112"/>
    </location>
</feature>
<dbReference type="EMBL" id="LWDG02000430">
    <property type="protein sequence ID" value="KAE8265741.1"/>
    <property type="molecule type" value="Genomic_DNA"/>
</dbReference>
<dbReference type="InterPro" id="IPR013103">
    <property type="entry name" value="RVT_2"/>
</dbReference>
<organism evidence="2 3">
    <name type="scientific">Tilletia walkeri</name>
    <dbReference type="NCBI Taxonomy" id="117179"/>
    <lineage>
        <taxon>Eukaryota</taxon>
        <taxon>Fungi</taxon>
        <taxon>Dikarya</taxon>
        <taxon>Basidiomycota</taxon>
        <taxon>Ustilaginomycotina</taxon>
        <taxon>Exobasidiomycetes</taxon>
        <taxon>Tilletiales</taxon>
        <taxon>Tilletiaceae</taxon>
        <taxon>Tilletia</taxon>
    </lineage>
</organism>
<reference evidence="2" key="1">
    <citation type="submission" date="2016-04" db="EMBL/GenBank/DDBJ databases">
        <authorList>
            <person name="Nguyen H.D."/>
            <person name="Samba Siva P."/>
            <person name="Cullis J."/>
            <person name="Levesque C.A."/>
            <person name="Hambleton S."/>
        </authorList>
    </citation>
    <scope>NUCLEOTIDE SEQUENCE</scope>
    <source>
        <strain evidence="2">DAOMC 236422</strain>
    </source>
</reference>
<reference evidence="2" key="2">
    <citation type="journal article" date="2019" name="IMA Fungus">
        <title>Genome sequencing and comparison of five Tilletia species to identify candidate genes for the detection of regulated species infecting wheat.</title>
        <authorList>
            <person name="Nguyen H.D.T."/>
            <person name="Sultana T."/>
            <person name="Kesanakurti P."/>
            <person name="Hambleton S."/>
        </authorList>
    </citation>
    <scope>NUCLEOTIDE SEQUENCE</scope>
    <source>
        <strain evidence="2">DAOMC 236422</strain>
    </source>
</reference>
<dbReference type="Proteomes" id="UP000078113">
    <property type="component" value="Unassembled WGS sequence"/>
</dbReference>
<keyword evidence="3" id="KW-1185">Reference proteome</keyword>
<protein>
    <recommendedName>
        <fullName evidence="1">Reverse transcriptase Ty1/copia-type domain-containing protein</fullName>
    </recommendedName>
</protein>
<gene>
    <name evidence="2" type="ORF">A4X09_0g6541</name>
</gene>
<evidence type="ECO:0000259" key="1">
    <source>
        <dbReference type="Pfam" id="PF07727"/>
    </source>
</evidence>
<evidence type="ECO:0000313" key="3">
    <source>
        <dbReference type="Proteomes" id="UP000078113"/>
    </source>
</evidence>
<name>A0A8X7N4X7_9BASI</name>
<accession>A0A8X7N4X7</accession>
<comment type="caution">
    <text evidence="2">The sequence shown here is derived from an EMBL/GenBank/DDBJ whole genome shotgun (WGS) entry which is preliminary data.</text>
</comment>
<sequence length="114" mass="13250">MHVEVKSHIKKETWRVIKSYGKANLITSKWVLRLKKNADGSIQKYKARLVARGFTQIEGVDFDETFVPTSRLHNMRLLFATAIALDMNVHEIDYQTAYLNAKLQNEIYMEPPEP</sequence>